<sequence length="165" mass="18356">MPITIPKPNLLIPKVPSVLVAGLLVAQFLFFQVGHGPEPKCTLNVERPHYSTSLKEKKNIDAIKLNMTVTCSVPQKYSEIASSIQKIDNNRETLAHRFQVIRRVPEIKSSNLVVIQDLYKECLFGVWSTYKGEAKGFAMLESGKKYPLEADSGKYMAADCSIGAQ</sequence>
<dbReference type="EMBL" id="CAFBOQ010000008">
    <property type="protein sequence ID" value="CAB4981211.1"/>
    <property type="molecule type" value="Genomic_DNA"/>
</dbReference>
<reference evidence="2" key="1">
    <citation type="submission" date="2020-05" db="EMBL/GenBank/DDBJ databases">
        <authorList>
            <person name="Chiriac C."/>
            <person name="Salcher M."/>
            <person name="Ghai R."/>
            <person name="Kavagutti S V."/>
        </authorList>
    </citation>
    <scope>NUCLEOTIDE SEQUENCE</scope>
</reference>
<proteinExistence type="predicted"/>
<evidence type="ECO:0000313" key="5">
    <source>
        <dbReference type="EMBL" id="CAB4981211.1"/>
    </source>
</evidence>
<dbReference type="EMBL" id="CAFBQD010000008">
    <property type="protein sequence ID" value="CAB5047828.1"/>
    <property type="molecule type" value="Genomic_DNA"/>
</dbReference>
<evidence type="ECO:0000313" key="2">
    <source>
        <dbReference type="EMBL" id="CAB4761181.1"/>
    </source>
</evidence>
<dbReference type="EMBL" id="CAEZZN010000005">
    <property type="protein sequence ID" value="CAB4761181.1"/>
    <property type="molecule type" value="Genomic_DNA"/>
</dbReference>
<organism evidence="2">
    <name type="scientific">freshwater metagenome</name>
    <dbReference type="NCBI Taxonomy" id="449393"/>
    <lineage>
        <taxon>unclassified sequences</taxon>
        <taxon>metagenomes</taxon>
        <taxon>ecological metagenomes</taxon>
    </lineage>
</organism>
<dbReference type="EMBL" id="CAEZYA010000007">
    <property type="protein sequence ID" value="CAB4699782.1"/>
    <property type="molecule type" value="Genomic_DNA"/>
</dbReference>
<accession>A0A6J6UMI1</accession>
<evidence type="ECO:0000313" key="6">
    <source>
        <dbReference type="EMBL" id="CAB5047828.1"/>
    </source>
</evidence>
<evidence type="ECO:0000313" key="3">
    <source>
        <dbReference type="EMBL" id="CAB4801709.1"/>
    </source>
</evidence>
<evidence type="ECO:0000313" key="1">
    <source>
        <dbReference type="EMBL" id="CAB4699782.1"/>
    </source>
</evidence>
<protein>
    <submittedName>
        <fullName evidence="2">Unannotated protein</fullName>
    </submittedName>
</protein>
<dbReference type="EMBL" id="CAFAAU010000008">
    <property type="protein sequence ID" value="CAB4801709.1"/>
    <property type="molecule type" value="Genomic_DNA"/>
</dbReference>
<dbReference type="AlphaFoldDB" id="A0A6J6UMI1"/>
<evidence type="ECO:0000313" key="4">
    <source>
        <dbReference type="EMBL" id="CAB4854131.1"/>
    </source>
</evidence>
<dbReference type="EMBL" id="CAFBLC010000007">
    <property type="protein sequence ID" value="CAB4854131.1"/>
    <property type="molecule type" value="Genomic_DNA"/>
</dbReference>
<name>A0A6J6UMI1_9ZZZZ</name>
<gene>
    <name evidence="1" type="ORF">UFOPK2627_00410</name>
    <name evidence="2" type="ORF">UFOPK2879_00248</name>
    <name evidence="3" type="ORF">UFOPK3078_00409</name>
    <name evidence="4" type="ORF">UFOPK3288_00347</name>
    <name evidence="5" type="ORF">UFOPK3990_00413</name>
    <name evidence="6" type="ORF">UFOPK4245_00570</name>
</gene>